<evidence type="ECO:0000256" key="1">
    <source>
        <dbReference type="SAM" id="MobiDB-lite"/>
    </source>
</evidence>
<protein>
    <submittedName>
        <fullName evidence="2">Uncharacterized protein</fullName>
    </submittedName>
</protein>
<evidence type="ECO:0000313" key="2">
    <source>
        <dbReference type="EMBL" id="QKY79811.1"/>
    </source>
</evidence>
<gene>
    <name evidence="2" type="primary">45</name>
    <name evidence="2" type="ORF">SEA_BUMBLE_45</name>
</gene>
<dbReference type="EMBL" id="MT498055">
    <property type="protein sequence ID" value="QKY79811.1"/>
    <property type="molecule type" value="Genomic_DNA"/>
</dbReference>
<feature type="region of interest" description="Disordered" evidence="1">
    <location>
        <begin position="1"/>
        <end position="30"/>
    </location>
</feature>
<proteinExistence type="predicted"/>
<reference evidence="2 3" key="1">
    <citation type="submission" date="2020-05" db="EMBL/GenBank/DDBJ databases">
        <authorList>
            <person name="Bohanan V.A."/>
            <person name="Brazelton B.R."/>
            <person name="Coffey L.M."/>
            <person name="Donovan A.R."/>
            <person name="Gales A.C."/>
            <person name="Glasscock A.J."/>
            <person name="Grill M."/>
            <person name="Harper M.C."/>
            <person name="Hollowell C.E."/>
            <person name="Liu T.Y."/>
            <person name="Mansour C."/>
            <person name="McDowell A.D."/>
            <person name="Miller T.E."/>
            <person name="Nash A.G."/>
            <person name="Seo J."/>
            <person name="Sherman Z.A."/>
            <person name="Albert R.M."/>
            <person name="Ayala A."/>
            <person name="Monti D.L."/>
            <person name="Garlena R.A."/>
            <person name="Russell D.A."/>
            <person name="Pope W.H."/>
            <person name="Jacobs-Sera D."/>
            <person name="Hatfull G.F."/>
        </authorList>
    </citation>
    <scope>NUCLEOTIDE SEQUENCE [LARGE SCALE GENOMIC DNA]</scope>
</reference>
<keyword evidence="3" id="KW-1185">Reference proteome</keyword>
<evidence type="ECO:0000313" key="3">
    <source>
        <dbReference type="Proteomes" id="UP000516407"/>
    </source>
</evidence>
<accession>A0A7G3VAD0</accession>
<name>A0A7G3VAD0_9CAUD</name>
<sequence>MTTQRLTTNEEEGRDATTAPRPASGALLPDLPLPGPLVGVDLARAGDWLLAPRLDRG</sequence>
<organism evidence="2 3">
    <name type="scientific">Arthrobacter phage Bumble</name>
    <dbReference type="NCBI Taxonomy" id="2743904"/>
    <lineage>
        <taxon>Viruses</taxon>
        <taxon>Duplodnaviria</taxon>
        <taxon>Heunggongvirae</taxon>
        <taxon>Uroviricota</taxon>
        <taxon>Caudoviricetes</taxon>
        <taxon>Berryhillviridae</taxon>
        <taxon>Altadenavirus</taxon>
        <taxon>Altadenavirus bumble</taxon>
    </lineage>
</organism>
<dbReference type="Proteomes" id="UP000516407">
    <property type="component" value="Segment"/>
</dbReference>